<accession>A0A484BQ24</accession>
<evidence type="ECO:0000256" key="14">
    <source>
        <dbReference type="ARBA" id="ARBA00023204"/>
    </source>
</evidence>
<evidence type="ECO:0000256" key="8">
    <source>
        <dbReference type="ARBA" id="ARBA00022763"/>
    </source>
</evidence>
<comment type="caution">
    <text evidence="22">The sequence shown here is derived from an EMBL/GenBank/DDBJ whole genome shotgun (WGS) entry which is preliminary data.</text>
</comment>
<dbReference type="STRING" id="7232.A0A484BQ24"/>
<keyword evidence="5" id="KW-0158">Chromosome</keyword>
<dbReference type="OrthoDB" id="18797at2759"/>
<feature type="coiled-coil region" evidence="19">
    <location>
        <begin position="801"/>
        <end position="904"/>
    </location>
</feature>
<dbReference type="GO" id="GO:0005524">
    <property type="term" value="F:ATP binding"/>
    <property type="evidence" value="ECO:0007669"/>
    <property type="project" value="UniProtKB-KW"/>
</dbReference>
<dbReference type="InterPro" id="IPR038729">
    <property type="entry name" value="Rad50/SbcC_AAA"/>
</dbReference>
<evidence type="ECO:0000256" key="17">
    <source>
        <dbReference type="ARBA" id="ARBA00049360"/>
    </source>
</evidence>
<keyword evidence="6 18" id="KW-0479">Metal-binding</keyword>
<comment type="similarity">
    <text evidence="4">Belongs to the SMC family. RAD50 subfamily.</text>
</comment>
<feature type="binding site" evidence="18">
    <location>
        <position position="692"/>
    </location>
    <ligand>
        <name>Zn(2+)</name>
        <dbReference type="ChEBI" id="CHEBI:29105"/>
    </ligand>
</feature>
<name>A0A484BQ24_DRONA</name>
<keyword evidence="15" id="KW-0539">Nucleus</keyword>
<dbReference type="Pfam" id="PF04423">
    <property type="entry name" value="Rad50_zn_hook"/>
    <property type="match status" value="1"/>
</dbReference>
<evidence type="ECO:0000256" key="19">
    <source>
        <dbReference type="SAM" id="Coils"/>
    </source>
</evidence>
<evidence type="ECO:0000313" key="22">
    <source>
        <dbReference type="EMBL" id="TDG50843.1"/>
    </source>
</evidence>
<evidence type="ECO:0000313" key="23">
    <source>
        <dbReference type="Proteomes" id="UP000295192"/>
    </source>
</evidence>
<dbReference type="GO" id="GO:0070192">
    <property type="term" value="P:chromosome organization involved in meiotic cell cycle"/>
    <property type="evidence" value="ECO:0007669"/>
    <property type="project" value="TreeGrafter"/>
</dbReference>
<dbReference type="GO" id="GO:0000722">
    <property type="term" value="P:telomere maintenance via recombination"/>
    <property type="evidence" value="ECO:0007669"/>
    <property type="project" value="TreeGrafter"/>
</dbReference>
<dbReference type="GO" id="GO:0000794">
    <property type="term" value="C:condensed nuclear chromosome"/>
    <property type="evidence" value="ECO:0007669"/>
    <property type="project" value="TreeGrafter"/>
</dbReference>
<evidence type="ECO:0000256" key="4">
    <source>
        <dbReference type="ARBA" id="ARBA00009439"/>
    </source>
</evidence>
<evidence type="ECO:0000256" key="6">
    <source>
        <dbReference type="ARBA" id="ARBA00022723"/>
    </source>
</evidence>
<feature type="coiled-coil region" evidence="19">
    <location>
        <begin position="220"/>
        <end position="254"/>
    </location>
</feature>
<keyword evidence="10 18" id="KW-0862">Zinc</keyword>
<dbReference type="SUPFAM" id="SSF52540">
    <property type="entry name" value="P-loop containing nucleoside triphosphate hydrolases"/>
    <property type="match status" value="2"/>
</dbReference>
<dbReference type="PROSITE" id="PS51131">
    <property type="entry name" value="ZN_HOOK"/>
    <property type="match status" value="1"/>
</dbReference>
<dbReference type="GO" id="GO:0051880">
    <property type="term" value="F:G-quadruplex DNA binding"/>
    <property type="evidence" value="ECO:0007669"/>
    <property type="project" value="TreeGrafter"/>
</dbReference>
<dbReference type="PANTHER" id="PTHR18867:SF12">
    <property type="entry name" value="DNA REPAIR PROTEIN RAD50"/>
    <property type="match status" value="1"/>
</dbReference>
<dbReference type="GO" id="GO:0043047">
    <property type="term" value="F:single-stranded telomeric DNA binding"/>
    <property type="evidence" value="ECO:0007669"/>
    <property type="project" value="TreeGrafter"/>
</dbReference>
<keyword evidence="12" id="KW-0460">Magnesium</keyword>
<dbReference type="GO" id="GO:0030870">
    <property type="term" value="C:Mre11 complex"/>
    <property type="evidence" value="ECO:0007669"/>
    <property type="project" value="InterPro"/>
</dbReference>
<feature type="compositionally biased region" description="Basic and acidic residues" evidence="20">
    <location>
        <begin position="452"/>
        <end position="462"/>
    </location>
</feature>
<dbReference type="InterPro" id="IPR027417">
    <property type="entry name" value="P-loop_NTPase"/>
</dbReference>
<evidence type="ECO:0000256" key="11">
    <source>
        <dbReference type="ARBA" id="ARBA00022840"/>
    </source>
</evidence>
<feature type="coiled-coil region" evidence="19">
    <location>
        <begin position="947"/>
        <end position="1051"/>
    </location>
</feature>
<gene>
    <name evidence="22" type="ORF">AWZ03_002832</name>
</gene>
<evidence type="ECO:0000259" key="21">
    <source>
        <dbReference type="PROSITE" id="PS51131"/>
    </source>
</evidence>
<keyword evidence="7" id="KW-0547">Nucleotide-binding</keyword>
<keyword evidence="16" id="KW-0469">Meiosis</keyword>
<dbReference type="KEGG" id="dnv:108653620"/>
<feature type="domain" description="Zinc-hook" evidence="21">
    <location>
        <begin position="645"/>
        <end position="741"/>
    </location>
</feature>
<keyword evidence="8" id="KW-0227">DNA damage</keyword>
<evidence type="ECO:0000256" key="12">
    <source>
        <dbReference type="ARBA" id="ARBA00022842"/>
    </source>
</evidence>
<comment type="cofactor">
    <cofactor evidence="1">
        <name>Zn(2+)</name>
        <dbReference type="ChEBI" id="CHEBI:29105"/>
    </cofactor>
</comment>
<reference evidence="22 23" key="1">
    <citation type="journal article" date="2019" name="J. Hered.">
        <title>An Improved Genome Assembly for Drosophila navojoa, the Basal Species in the mojavensis Cluster.</title>
        <authorList>
            <person name="Vanderlinde T."/>
            <person name="Dupim E.G."/>
            <person name="Nazario-Yepiz N.O."/>
            <person name="Carvalho A.B."/>
        </authorList>
    </citation>
    <scope>NUCLEOTIDE SEQUENCE [LARGE SCALE GENOMIC DNA]</scope>
    <source>
        <strain evidence="22">Navoj_Jal97</strain>
        <tissue evidence="22">Whole organism</tissue>
    </source>
</reference>
<dbReference type="GO" id="GO:0007004">
    <property type="term" value="P:telomere maintenance via telomerase"/>
    <property type="evidence" value="ECO:0007669"/>
    <property type="project" value="TreeGrafter"/>
</dbReference>
<dbReference type="GO" id="GO:0003691">
    <property type="term" value="F:double-stranded telomeric DNA binding"/>
    <property type="evidence" value="ECO:0007669"/>
    <property type="project" value="TreeGrafter"/>
</dbReference>
<proteinExistence type="inferred from homology"/>
<dbReference type="InterPro" id="IPR013134">
    <property type="entry name" value="Zn_hook_RAD50"/>
</dbReference>
<dbReference type="Pfam" id="PF13476">
    <property type="entry name" value="AAA_23"/>
    <property type="match status" value="1"/>
</dbReference>
<evidence type="ECO:0000256" key="15">
    <source>
        <dbReference type="ARBA" id="ARBA00023242"/>
    </source>
</evidence>
<evidence type="ECO:0000256" key="20">
    <source>
        <dbReference type="SAM" id="MobiDB-lite"/>
    </source>
</evidence>
<evidence type="ECO:0000256" key="9">
    <source>
        <dbReference type="ARBA" id="ARBA00022801"/>
    </source>
</evidence>
<keyword evidence="23" id="KW-1185">Reference proteome</keyword>
<dbReference type="GO" id="GO:0016887">
    <property type="term" value="F:ATP hydrolysis activity"/>
    <property type="evidence" value="ECO:0007669"/>
    <property type="project" value="InterPro"/>
</dbReference>
<keyword evidence="11" id="KW-0067">ATP-binding</keyword>
<evidence type="ECO:0000256" key="16">
    <source>
        <dbReference type="ARBA" id="ARBA00023254"/>
    </source>
</evidence>
<comment type="subcellular location">
    <subcellularLocation>
        <location evidence="3">Chromosome</location>
    </subcellularLocation>
    <subcellularLocation>
        <location evidence="2">Nucleus</location>
    </subcellularLocation>
</comment>
<dbReference type="Proteomes" id="UP000295192">
    <property type="component" value="Unassembled WGS sequence"/>
</dbReference>
<feature type="region of interest" description="Disordered" evidence="20">
    <location>
        <begin position="441"/>
        <end position="462"/>
    </location>
</feature>
<keyword evidence="14" id="KW-0234">DNA repair</keyword>
<dbReference type="OMA" id="FSDYYYR"/>
<dbReference type="NCBIfam" id="TIGR00606">
    <property type="entry name" value="rad50"/>
    <property type="match status" value="1"/>
</dbReference>
<evidence type="ECO:0000256" key="10">
    <source>
        <dbReference type="ARBA" id="ARBA00022833"/>
    </source>
</evidence>
<sequence length="1312" mass="151513">MSTIEKLSIQGVRSFGVNAEDMQSITFSSPITLILGQNGCGKTTIIECLKYALTGEYPPGSSSGKNFVHDPNIFDKNESLAQVKMLVRDRRNVQMSICRSMKVTKVRNGLTFKTIDSTINFLGSDGKPSKNSQESMSSRVINTDMAVSDFMGVSKAIINSVLFCHQEDSSWPLDEPKKLKEKFDAIFGITEYNKALDRIIKLRKTAVEELKVMNANLKLLEHFKKEMDEKTMSLQNAQRKCEEIKEECIKCDEEVKPIDARLKEIRNIEFEIGEYQAEKVKVDTKHQSCVEQIAKLNRQIKTPFEGSLVELEAEIRSFSQRMSEIKYQLTDVEDQLLQNRKTKEDQQKTLAKQDKERYVAQQKLKSEQECKLELSRHIQTLSAQLQINVKPSVVDNPQELIDLLDDIDGNLMAKQCEITELSQSNDQADQARQEKIDELRNELTKSEQSIKTQEKQKADTERDIESLEMNIKQIETSQQQLKVLEKQIADTNEKYEHSTRNFNQEACRKVIASKKENRDKKQAQFKQLDDQLTFLSSIANVKTEIGLKEKELEKKNHEIQRVRSKHGDNLNKFFKESISSNYRRAMQNEYDKLRREIDELNVDANGKNLAKQSHEIKRKNLIEEIARMEKEVQDSEERIYQKCHGMPYDELLLRSKTAIAKLQLEHGALKSAEAMYKKYIQKIEEEPSCPLCHHNMSGDEACDLTTELTDEIQKLPDNISRTEKSLKTEQSKYEQLLQIKPTIDKVKELKEKLPKKKEELRTIEQSLGDIVSEYETLMARLGEPTHNMDLANSMLGDMTLLDEALKESVRVKKDLEQLKLKLPENYDASVSIEDLQKQKAEVSKELEAESKALETSQQAFEKQVEALSRLREFLNGLKDKRINLQEGVQNLPQLKERLDKLTRLVIAIGMEVTELRSKLQPIKQKLGAALSEKARLKEMERVKLEQLQAKYMEYKSIDKDIQRLNEQAQEFAKLDLVNAIKKYDASINATKEEISNLDTQINEKNEELEAIKKKCFDQQALERDLKDNRELKQLQLKESALSEDCKRLAKQLGNLDFRSVTKEKNELIRKRDVATVRRGELLGQQGEINNQVNKLQKEMAEPRYKESMKNYMRAKFEVAVKQCGIEDLGRHRQALDWALIEFHKEKMNNINSLIREYWRMIYRGNDIDYIQIKTDDSATDTSADRRKNYNYCVVQSKNNSVIDMRGRCSAGQRVLGSLIIRMALAETFSSNCGVLALDEPTTNLDRDNIMSLCDALNRIVESRQHQSNFMLIIITHDENFISSLGKITDYHRVYRNSECKSVIQKVRVDGGH</sequence>
<keyword evidence="9" id="KW-0378">Hydrolase</keyword>
<evidence type="ECO:0000256" key="5">
    <source>
        <dbReference type="ARBA" id="ARBA00022454"/>
    </source>
</evidence>
<dbReference type="Gene3D" id="3.40.50.300">
    <property type="entry name" value="P-loop containing nucleotide triphosphate hydrolases"/>
    <property type="match status" value="2"/>
</dbReference>
<evidence type="ECO:0000256" key="13">
    <source>
        <dbReference type="ARBA" id="ARBA00023054"/>
    </source>
</evidence>
<dbReference type="InterPro" id="IPR004584">
    <property type="entry name" value="Rad50_eukaryotes"/>
</dbReference>
<dbReference type="SUPFAM" id="SSF75712">
    <property type="entry name" value="Rad50 coiled-coil Zn hook"/>
    <property type="match status" value="1"/>
</dbReference>
<evidence type="ECO:0000256" key="2">
    <source>
        <dbReference type="ARBA" id="ARBA00004123"/>
    </source>
</evidence>
<protein>
    <recommendedName>
        <fullName evidence="21">Zinc-hook domain-containing protein</fullName>
    </recommendedName>
</protein>
<evidence type="ECO:0000256" key="7">
    <source>
        <dbReference type="ARBA" id="ARBA00022741"/>
    </source>
</evidence>
<dbReference type="PANTHER" id="PTHR18867">
    <property type="entry name" value="RAD50"/>
    <property type="match status" value="1"/>
</dbReference>
<evidence type="ECO:0000256" key="1">
    <source>
        <dbReference type="ARBA" id="ARBA00001947"/>
    </source>
</evidence>
<dbReference type="FunFam" id="3.40.50.300:FF:003359">
    <property type="entry name" value="Rad50, isoform E"/>
    <property type="match status" value="1"/>
</dbReference>
<dbReference type="GO" id="GO:0006302">
    <property type="term" value="P:double-strand break repair"/>
    <property type="evidence" value="ECO:0007669"/>
    <property type="project" value="InterPro"/>
</dbReference>
<keyword evidence="13 19" id="KW-0175">Coiled coil</keyword>
<dbReference type="GO" id="GO:0046872">
    <property type="term" value="F:metal ion binding"/>
    <property type="evidence" value="ECO:0007669"/>
    <property type="project" value="UniProtKB-UniRule"/>
</dbReference>
<comment type="catalytic activity">
    <reaction evidence="17">
        <text>ATP + H2O = ADP + phosphate + H(+)</text>
        <dbReference type="Rhea" id="RHEA:13065"/>
        <dbReference type="ChEBI" id="CHEBI:15377"/>
        <dbReference type="ChEBI" id="CHEBI:15378"/>
        <dbReference type="ChEBI" id="CHEBI:30616"/>
        <dbReference type="ChEBI" id="CHEBI:43474"/>
        <dbReference type="ChEBI" id="CHEBI:456216"/>
    </reaction>
</comment>
<organism evidence="22 23">
    <name type="scientific">Drosophila navojoa</name>
    <name type="common">Fruit fly</name>
    <dbReference type="NCBI Taxonomy" id="7232"/>
    <lineage>
        <taxon>Eukaryota</taxon>
        <taxon>Metazoa</taxon>
        <taxon>Ecdysozoa</taxon>
        <taxon>Arthropoda</taxon>
        <taxon>Hexapoda</taxon>
        <taxon>Insecta</taxon>
        <taxon>Pterygota</taxon>
        <taxon>Neoptera</taxon>
        <taxon>Endopterygota</taxon>
        <taxon>Diptera</taxon>
        <taxon>Brachycera</taxon>
        <taxon>Muscomorpha</taxon>
        <taxon>Ephydroidea</taxon>
        <taxon>Drosophilidae</taxon>
        <taxon>Drosophila</taxon>
    </lineage>
</organism>
<evidence type="ECO:0000256" key="18">
    <source>
        <dbReference type="PROSITE-ProRule" id="PRU00471"/>
    </source>
</evidence>
<feature type="binding site" evidence="18">
    <location>
        <position position="689"/>
    </location>
    <ligand>
        <name>Zn(2+)</name>
        <dbReference type="ChEBI" id="CHEBI:29105"/>
    </ligand>
</feature>
<evidence type="ECO:0000256" key="3">
    <source>
        <dbReference type="ARBA" id="ARBA00004286"/>
    </source>
</evidence>
<dbReference type="EMBL" id="LSRL02000013">
    <property type="protein sequence ID" value="TDG50843.1"/>
    <property type="molecule type" value="Genomic_DNA"/>
</dbReference>